<organism evidence="1 2">
    <name type="scientific">Fulvivirga lutea</name>
    <dbReference type="NCBI Taxonomy" id="2810512"/>
    <lineage>
        <taxon>Bacteria</taxon>
        <taxon>Pseudomonadati</taxon>
        <taxon>Bacteroidota</taxon>
        <taxon>Cytophagia</taxon>
        <taxon>Cytophagales</taxon>
        <taxon>Fulvivirgaceae</taxon>
        <taxon>Fulvivirga</taxon>
    </lineage>
</organism>
<proteinExistence type="predicted"/>
<sequence>MYKWKVILIAGFIANIFFSCEREKKISSINPVVWSNRFADMSNKDSLEMGTTYLSVYSQIYSRSEDVILDLTATVSIRNTNRNDTIFIDHAEYFNSAGESLRNYFDKTIYVAPMETVEIVIDQYDKSGGTGANFIFDWKIKPGSNKPLFEGVMISASGNLGLSFTTTGQHIRR</sequence>
<protein>
    <submittedName>
        <fullName evidence="1">DUF3124 domain-containing protein</fullName>
    </submittedName>
</protein>
<dbReference type="PROSITE" id="PS51257">
    <property type="entry name" value="PROKAR_LIPOPROTEIN"/>
    <property type="match status" value="1"/>
</dbReference>
<dbReference type="EMBL" id="CP070608">
    <property type="protein sequence ID" value="QSE97394.1"/>
    <property type="molecule type" value="Genomic_DNA"/>
</dbReference>
<keyword evidence="2" id="KW-1185">Reference proteome</keyword>
<name>A0A974WF96_9BACT</name>
<dbReference type="InterPro" id="IPR021471">
    <property type="entry name" value="DUF3124"/>
</dbReference>
<evidence type="ECO:0000313" key="1">
    <source>
        <dbReference type="EMBL" id="QSE97394.1"/>
    </source>
</evidence>
<evidence type="ECO:0000313" key="2">
    <source>
        <dbReference type="Proteomes" id="UP000662783"/>
    </source>
</evidence>
<accession>A0A974WF96</accession>
<dbReference type="AlphaFoldDB" id="A0A974WF96"/>
<dbReference type="KEGG" id="fuv:JR347_17710"/>
<gene>
    <name evidence="1" type="ORF">JR347_17710</name>
</gene>
<dbReference type="Proteomes" id="UP000662783">
    <property type="component" value="Chromosome"/>
</dbReference>
<dbReference type="Pfam" id="PF11322">
    <property type="entry name" value="DUF3124"/>
    <property type="match status" value="1"/>
</dbReference>
<dbReference type="RefSeq" id="WP_205721905.1">
    <property type="nucleotide sequence ID" value="NZ_CP070608.1"/>
</dbReference>
<reference evidence="1" key="1">
    <citation type="submission" date="2021-02" db="EMBL/GenBank/DDBJ databases">
        <title>Fulvivirga sp. S481 isolated from sea water.</title>
        <authorList>
            <person name="Bae S.S."/>
            <person name="Baek K."/>
        </authorList>
    </citation>
    <scope>NUCLEOTIDE SEQUENCE</scope>
    <source>
        <strain evidence="1">S481</strain>
    </source>
</reference>